<protein>
    <submittedName>
        <fullName evidence="2">Uncharacterized protein</fullName>
    </submittedName>
</protein>
<dbReference type="eggNOG" id="COG3824">
    <property type="taxonomic scope" value="Bacteria"/>
</dbReference>
<evidence type="ECO:0000313" key="3">
    <source>
        <dbReference type="Proteomes" id="UP000027986"/>
    </source>
</evidence>
<dbReference type="GeneID" id="41841502"/>
<proteinExistence type="predicted"/>
<dbReference type="Proteomes" id="UP000027986">
    <property type="component" value="Chromosome"/>
</dbReference>
<dbReference type="KEGG" id="dni:HX89_10250"/>
<dbReference type="InterPro" id="IPR038555">
    <property type="entry name" value="Zincin_1_sf"/>
</dbReference>
<evidence type="ECO:0000256" key="1">
    <source>
        <dbReference type="SAM" id="MobiDB-lite"/>
    </source>
</evidence>
<name>A0A075JMB9_9MICO</name>
<sequence>MTPRPTPRAPRGDAPTRRDRHGRRHRGPLAWPPTPSMLSRARSFDEAVLRSVERLEARWGESLEHIEIGVEEVPPSDPSAWEDAVPLGRAFPAEGKHRARMVIYRLPIQTRSADLYERDLLVEHVVTTQIAALLGRELDEDDQ</sequence>
<dbReference type="AlphaFoldDB" id="A0A075JMB9"/>
<gene>
    <name evidence="2" type="ORF">HX89_10250</name>
</gene>
<dbReference type="HOGENOM" id="CLU_118049_0_0_11"/>
<feature type="region of interest" description="Disordered" evidence="1">
    <location>
        <begin position="1"/>
        <end position="37"/>
    </location>
</feature>
<accession>A0A075JMB9</accession>
<dbReference type="SUPFAM" id="SSF55486">
    <property type="entry name" value="Metalloproteases ('zincins'), catalytic domain"/>
    <property type="match status" value="1"/>
</dbReference>
<organism evidence="2 3">
    <name type="scientific">Dermacoccus nishinomiyaensis</name>
    <dbReference type="NCBI Taxonomy" id="1274"/>
    <lineage>
        <taxon>Bacteria</taxon>
        <taxon>Bacillati</taxon>
        <taxon>Actinomycetota</taxon>
        <taxon>Actinomycetes</taxon>
        <taxon>Micrococcales</taxon>
        <taxon>Dermacoccaceae</taxon>
        <taxon>Dermacoccus</taxon>
    </lineage>
</organism>
<dbReference type="EMBL" id="CP008889">
    <property type="protein sequence ID" value="AIF41263.1"/>
    <property type="molecule type" value="Genomic_DNA"/>
</dbReference>
<evidence type="ECO:0000313" key="2">
    <source>
        <dbReference type="EMBL" id="AIF41263.1"/>
    </source>
</evidence>
<dbReference type="CDD" id="cd12954">
    <property type="entry name" value="MMP_TTHA0227_like_1"/>
    <property type="match status" value="1"/>
</dbReference>
<dbReference type="Gene3D" id="3.30.2010.20">
    <property type="match status" value="1"/>
</dbReference>
<feature type="compositionally biased region" description="Basic residues" evidence="1">
    <location>
        <begin position="18"/>
        <end position="27"/>
    </location>
</feature>
<reference evidence="2 3" key="1">
    <citation type="submission" date="2014-07" db="EMBL/GenBank/DDBJ databases">
        <title>Genome Sequencing of Dermacoccus nishinomiyaensis.</title>
        <authorList>
            <person name="Hong K.W."/>
            <person name="Chan K.G."/>
        </authorList>
    </citation>
    <scope>NUCLEOTIDE SEQUENCE [LARGE SCALE GENOMIC DNA]</scope>
    <source>
        <strain evidence="2 3">M25</strain>
    </source>
</reference>
<dbReference type="RefSeq" id="WP_006944419.1">
    <property type="nucleotide sequence ID" value="NZ_CAKZHM010000158.1"/>
</dbReference>
<keyword evidence="3" id="KW-1185">Reference proteome</keyword>
<dbReference type="OrthoDB" id="4966605at2"/>